<dbReference type="InterPro" id="IPR011009">
    <property type="entry name" value="Kinase-like_dom_sf"/>
</dbReference>
<evidence type="ECO:0000313" key="6">
    <source>
        <dbReference type="Proteomes" id="UP000256345"/>
    </source>
</evidence>
<dbReference type="Gene3D" id="1.10.510.10">
    <property type="entry name" value="Transferase(Phosphotransferase) domain 1"/>
    <property type="match status" value="1"/>
</dbReference>
<keyword evidence="5" id="KW-0808">Transferase</keyword>
<dbReference type="Pfam" id="PF00069">
    <property type="entry name" value="Pkinase"/>
    <property type="match status" value="1"/>
</dbReference>
<accession>A0ABX9K9B9</accession>
<organism evidence="5 6">
    <name type="scientific">Archangium gephyra</name>
    <dbReference type="NCBI Taxonomy" id="48"/>
    <lineage>
        <taxon>Bacteria</taxon>
        <taxon>Pseudomonadati</taxon>
        <taxon>Myxococcota</taxon>
        <taxon>Myxococcia</taxon>
        <taxon>Myxococcales</taxon>
        <taxon>Cystobacterineae</taxon>
        <taxon>Archangiaceae</taxon>
        <taxon>Archangium</taxon>
    </lineage>
</organism>
<dbReference type="InterPro" id="IPR000719">
    <property type="entry name" value="Prot_kinase_dom"/>
</dbReference>
<dbReference type="SUPFAM" id="SSF52540">
    <property type="entry name" value="P-loop containing nucleoside triphosphate hydrolases"/>
    <property type="match status" value="1"/>
</dbReference>
<dbReference type="RefSeq" id="WP_082175510.1">
    <property type="nucleotide sequence ID" value="NZ_CP011509.1"/>
</dbReference>
<evidence type="ECO:0000256" key="3">
    <source>
        <dbReference type="PROSITE-ProRule" id="PRU10141"/>
    </source>
</evidence>
<dbReference type="EMBL" id="QUMU01000002">
    <property type="protein sequence ID" value="REG36216.1"/>
    <property type="molecule type" value="Genomic_DNA"/>
</dbReference>
<keyword evidence="5" id="KW-0418">Kinase</keyword>
<reference evidence="5 6" key="1">
    <citation type="submission" date="2018-08" db="EMBL/GenBank/DDBJ databases">
        <title>Genomic Encyclopedia of Archaeal and Bacterial Type Strains, Phase II (KMG-II): from individual species to whole genera.</title>
        <authorList>
            <person name="Goeker M."/>
        </authorList>
    </citation>
    <scope>NUCLEOTIDE SEQUENCE [LARGE SCALE GENOMIC DNA]</scope>
    <source>
        <strain evidence="5 6">DSM 2261</strain>
    </source>
</reference>
<gene>
    <name evidence="5" type="ORF">ATI61_102593</name>
</gene>
<evidence type="ECO:0000313" key="5">
    <source>
        <dbReference type="EMBL" id="REG36216.1"/>
    </source>
</evidence>
<keyword evidence="6" id="KW-1185">Reference proteome</keyword>
<feature type="domain" description="Protein kinase" evidence="4">
    <location>
        <begin position="26"/>
        <end position="298"/>
    </location>
</feature>
<dbReference type="SMART" id="SM00220">
    <property type="entry name" value="S_TKc"/>
    <property type="match status" value="1"/>
</dbReference>
<evidence type="ECO:0000256" key="2">
    <source>
        <dbReference type="ARBA" id="ARBA00022840"/>
    </source>
</evidence>
<name>A0ABX9K9B9_9BACT</name>
<dbReference type="PROSITE" id="PS50011">
    <property type="entry name" value="PROTEIN_KINASE_DOM"/>
    <property type="match status" value="1"/>
</dbReference>
<dbReference type="Pfam" id="PF13191">
    <property type="entry name" value="AAA_16"/>
    <property type="match status" value="1"/>
</dbReference>
<dbReference type="GO" id="GO:0004674">
    <property type="term" value="F:protein serine/threonine kinase activity"/>
    <property type="evidence" value="ECO:0007669"/>
    <property type="project" value="UniProtKB-KW"/>
</dbReference>
<dbReference type="InterPro" id="IPR027417">
    <property type="entry name" value="P-loop_NTPase"/>
</dbReference>
<comment type="caution">
    <text evidence="5">The sequence shown here is derived from an EMBL/GenBank/DDBJ whole genome shotgun (WGS) entry which is preliminary data.</text>
</comment>
<evidence type="ECO:0000256" key="1">
    <source>
        <dbReference type="ARBA" id="ARBA00022741"/>
    </source>
</evidence>
<proteinExistence type="predicted"/>
<keyword evidence="2 3" id="KW-0067">ATP-binding</keyword>
<evidence type="ECO:0000259" key="4">
    <source>
        <dbReference type="PROSITE" id="PS50011"/>
    </source>
</evidence>
<dbReference type="PROSITE" id="PS00107">
    <property type="entry name" value="PROTEIN_KINASE_ATP"/>
    <property type="match status" value="1"/>
</dbReference>
<dbReference type="PANTHER" id="PTHR16305">
    <property type="entry name" value="TESTICULAR SOLUBLE ADENYLYL CYCLASE"/>
    <property type="match status" value="1"/>
</dbReference>
<feature type="binding site" evidence="3">
    <location>
        <position position="54"/>
    </location>
    <ligand>
        <name>ATP</name>
        <dbReference type="ChEBI" id="CHEBI:30616"/>
    </ligand>
</feature>
<dbReference type="PROSITE" id="PS00108">
    <property type="entry name" value="PROTEIN_KINASE_ST"/>
    <property type="match status" value="1"/>
</dbReference>
<dbReference type="SUPFAM" id="SSF56112">
    <property type="entry name" value="Protein kinase-like (PK-like)"/>
    <property type="match status" value="1"/>
</dbReference>
<protein>
    <submittedName>
        <fullName evidence="5">Serine/threonine protein kinase</fullName>
    </submittedName>
</protein>
<dbReference type="Gene3D" id="3.30.200.20">
    <property type="entry name" value="Phosphorylase Kinase, domain 1"/>
    <property type="match status" value="1"/>
</dbReference>
<sequence length="1199" mass="132525">MAGHAASLDSPGLASIPRSREVGNRYRLLMSLGHGGFGAVYLARDRLGGLVALKQLHPGPYRRSLQLAREFEILASLRHPNIISVLDYGFDGQQRPYLVLEFLDGAQTLTEAGWEQPRKVQAELLHQMLQALLYLHRRGIIHRDLKPANVLVAEGQVKLLDFGLAIGPEQRARALRSGTHGYLAPELLQGEAPSELSDLYAVGVIAHELFVGRHPDAPRGRHGGGAGGSLELDLAWFAAQSPTQELQEALEMTAHQDSEGVEGLEPQLARFLRKLLAFAPRDRFQSAEEAIAALREAVGQPLPVETVATRESFLQAARFIGRQHELARLGQALDLAEGEHRGSAWLVAGESGVGKSRLLAEFRILALVRGAFVLRGQAIDRGGNPYQPWREVLRQLALLCPLEAREASIFKPLVPDIGALLRRDIPEPEPLGAEEAHQRLLATVEEVLGRQLQPTVVLLEDLQWADSATLSLLSRVASSASKARLLLLASYRDDERPTLPRELPSLQVLKLPRLTPGEIAALSESMVGPGGQSPRVLSLLERETEGNPFFLVEVIRALAEQSGRLNRIGHEPLPDKAFVGGMRSIVQRRLGKVPPGARELLRLAAIIGRDIHEELLRAAEPSVELPAWLGACSDAAVLEVTGNRWRFAHDKLREGLVDSLSPALTRALHRKAAEVISQVHRDEAEWVAALAHHWGQAGDETREAHYAELAGEQAMSVYACGVAIPYFQRALAFAESREVGALRLGQLEAKLAETWFLVGDLRQCRVHAERALRHLGWPLPRSQRGWRLGLPLQVFEWLLQSAFPWAFAVKSSEERRTRAEAGKLMVRMCEIFIYLQEPDHLLWSGFRTLNVLEPNGPSKCLARGSIIMAVVLSSLPVLRPMVESWCTCAMRMAERVGTPADVAFTLVRSAVCGLGLARWESVEGWVERARRLADEARDFRQSEESRVVMSMAAQYQGRFRRCIQLADELEASARRRGSMQTRLWGALGRAGALVRLGRSEESLQALDVELMEAHTGVSEQVVMQGVLALALLRRGQEARALEVARRGLLLLRGMRPVAYWLHTGVSQVAEVYLTVWERRGGGTPPGEKELVRAAHEACKAMSAFARAFAFGQPFALLCNGLEAWLSGRPAAAHRAWERCVQRAVELEMPYEEGRGHFELGRHLPLGASARYTHLMRARALFAELEAADDLARAEAELVR</sequence>
<dbReference type="InterPro" id="IPR017441">
    <property type="entry name" value="Protein_kinase_ATP_BS"/>
</dbReference>
<dbReference type="Proteomes" id="UP000256345">
    <property type="component" value="Unassembled WGS sequence"/>
</dbReference>
<dbReference type="CDD" id="cd14014">
    <property type="entry name" value="STKc_PknB_like"/>
    <property type="match status" value="1"/>
</dbReference>
<dbReference type="InterPro" id="IPR008271">
    <property type="entry name" value="Ser/Thr_kinase_AS"/>
</dbReference>
<dbReference type="InterPro" id="IPR041664">
    <property type="entry name" value="AAA_16"/>
</dbReference>
<keyword evidence="1 3" id="KW-0547">Nucleotide-binding</keyword>
<dbReference type="PANTHER" id="PTHR16305:SF28">
    <property type="entry name" value="GUANYLATE CYCLASE DOMAIN-CONTAINING PROTEIN"/>
    <property type="match status" value="1"/>
</dbReference>
<keyword evidence="5" id="KW-0723">Serine/threonine-protein kinase</keyword>